<feature type="transmembrane region" description="Helical" evidence="9">
    <location>
        <begin position="84"/>
        <end position="102"/>
    </location>
</feature>
<feature type="region of interest" description="Disordered" evidence="8">
    <location>
        <begin position="1"/>
        <end position="45"/>
    </location>
</feature>
<protein>
    <submittedName>
        <fullName evidence="10">Rod shape-determining protein MreD</fullName>
    </submittedName>
</protein>
<evidence type="ECO:0000256" key="2">
    <source>
        <dbReference type="ARBA" id="ARBA00007776"/>
    </source>
</evidence>
<proteinExistence type="inferred from homology"/>
<feature type="transmembrane region" description="Helical" evidence="9">
    <location>
        <begin position="153"/>
        <end position="173"/>
    </location>
</feature>
<comment type="caution">
    <text evidence="10">The sequence shown here is derived from an EMBL/GenBank/DDBJ whole genome shotgun (WGS) entry which is preliminary data.</text>
</comment>
<name>A0A418WC82_9PROT</name>
<dbReference type="Pfam" id="PF04093">
    <property type="entry name" value="MreD"/>
    <property type="match status" value="1"/>
</dbReference>
<feature type="transmembrane region" description="Helical" evidence="9">
    <location>
        <begin position="193"/>
        <end position="213"/>
    </location>
</feature>
<keyword evidence="4 9" id="KW-0812">Transmembrane</keyword>
<keyword evidence="6 9" id="KW-1133">Transmembrane helix</keyword>
<dbReference type="GO" id="GO:0008360">
    <property type="term" value="P:regulation of cell shape"/>
    <property type="evidence" value="ECO:0007669"/>
    <property type="project" value="UniProtKB-KW"/>
</dbReference>
<dbReference type="Proteomes" id="UP000284605">
    <property type="component" value="Unassembled WGS sequence"/>
</dbReference>
<dbReference type="EMBL" id="QYUK01000011">
    <property type="protein sequence ID" value="RJF87566.1"/>
    <property type="molecule type" value="Genomic_DNA"/>
</dbReference>
<feature type="compositionally biased region" description="Basic residues" evidence="8">
    <location>
        <begin position="9"/>
        <end position="22"/>
    </location>
</feature>
<keyword evidence="11" id="KW-1185">Reference proteome</keyword>
<dbReference type="AlphaFoldDB" id="A0A418WC82"/>
<dbReference type="InterPro" id="IPR007227">
    <property type="entry name" value="Cell_shape_determining_MreD"/>
</dbReference>
<evidence type="ECO:0000256" key="5">
    <source>
        <dbReference type="ARBA" id="ARBA00022960"/>
    </source>
</evidence>
<reference evidence="10 11" key="1">
    <citation type="submission" date="2018-09" db="EMBL/GenBank/DDBJ databases">
        <authorList>
            <person name="Zhu H."/>
        </authorList>
    </citation>
    <scope>NUCLEOTIDE SEQUENCE [LARGE SCALE GENOMIC DNA]</scope>
    <source>
        <strain evidence="10 11">K1W22B-8</strain>
    </source>
</reference>
<feature type="transmembrane region" description="Helical" evidence="9">
    <location>
        <begin position="122"/>
        <end position="141"/>
    </location>
</feature>
<keyword evidence="7 9" id="KW-0472">Membrane</keyword>
<dbReference type="GO" id="GO:0005886">
    <property type="term" value="C:plasma membrane"/>
    <property type="evidence" value="ECO:0007669"/>
    <property type="project" value="UniProtKB-SubCell"/>
</dbReference>
<evidence type="ECO:0000256" key="6">
    <source>
        <dbReference type="ARBA" id="ARBA00022989"/>
    </source>
</evidence>
<feature type="transmembrane region" description="Helical" evidence="9">
    <location>
        <begin position="55"/>
        <end position="77"/>
    </location>
</feature>
<organism evidence="10 11">
    <name type="scientific">Oleomonas cavernae</name>
    <dbReference type="NCBI Taxonomy" id="2320859"/>
    <lineage>
        <taxon>Bacteria</taxon>
        <taxon>Pseudomonadati</taxon>
        <taxon>Pseudomonadota</taxon>
        <taxon>Alphaproteobacteria</taxon>
        <taxon>Acetobacterales</taxon>
        <taxon>Acetobacteraceae</taxon>
        <taxon>Oleomonas</taxon>
    </lineage>
</organism>
<evidence type="ECO:0000256" key="4">
    <source>
        <dbReference type="ARBA" id="ARBA00022692"/>
    </source>
</evidence>
<evidence type="ECO:0000256" key="3">
    <source>
        <dbReference type="ARBA" id="ARBA00022475"/>
    </source>
</evidence>
<evidence type="ECO:0000313" key="11">
    <source>
        <dbReference type="Proteomes" id="UP000284605"/>
    </source>
</evidence>
<accession>A0A418WC82</accession>
<evidence type="ECO:0000313" key="10">
    <source>
        <dbReference type="EMBL" id="RJF87566.1"/>
    </source>
</evidence>
<sequence>MPSPIPPRRPARRCPRSTHRPNRPSPPRPPRHGDLGATGRSRGAGPVIEPWPRRLLANLVLLVPPLVGFVCVLIGVAPSGVSGIDAAGPALTLMLIYFWTIFQPHLLPPPAVFIIGLLQDTLSGAPIGLGTLILLGVQQFVARERRVFTARTFGIAWFGFGVVAFLAAGAGWLLGSLHGARLIELQPFVMQMLLSIALYPLASWIFGQIVRLLDSLEEFR</sequence>
<keyword evidence="5" id="KW-0133">Cell shape</keyword>
<comment type="similarity">
    <text evidence="2">Belongs to the MreD family.</text>
</comment>
<evidence type="ECO:0000256" key="7">
    <source>
        <dbReference type="ARBA" id="ARBA00023136"/>
    </source>
</evidence>
<comment type="subcellular location">
    <subcellularLocation>
        <location evidence="1">Cell membrane</location>
        <topology evidence="1">Multi-pass membrane protein</topology>
    </subcellularLocation>
</comment>
<keyword evidence="3" id="KW-1003">Cell membrane</keyword>
<evidence type="ECO:0000256" key="8">
    <source>
        <dbReference type="SAM" id="MobiDB-lite"/>
    </source>
</evidence>
<evidence type="ECO:0000256" key="9">
    <source>
        <dbReference type="SAM" id="Phobius"/>
    </source>
</evidence>
<evidence type="ECO:0000256" key="1">
    <source>
        <dbReference type="ARBA" id="ARBA00004651"/>
    </source>
</evidence>
<gene>
    <name evidence="10" type="ORF">D3874_11495</name>
</gene>